<dbReference type="GO" id="GO:0008168">
    <property type="term" value="F:methyltransferase activity"/>
    <property type="evidence" value="ECO:0007669"/>
    <property type="project" value="UniProtKB-KW"/>
</dbReference>
<dbReference type="Gene3D" id="3.40.50.150">
    <property type="entry name" value="Vaccinia Virus protein VP39"/>
    <property type="match status" value="1"/>
</dbReference>
<keyword evidence="8" id="KW-1185">Reference proteome</keyword>
<evidence type="ECO:0000313" key="8">
    <source>
        <dbReference type="Proteomes" id="UP001156664"/>
    </source>
</evidence>
<evidence type="ECO:0000256" key="5">
    <source>
        <dbReference type="ARBA" id="ARBA00022691"/>
    </source>
</evidence>
<dbReference type="PIRSF" id="PIRSF000410">
    <property type="entry name" value="CheR"/>
    <property type="match status" value="1"/>
</dbReference>
<organism evidence="7 8">
    <name type="scientific">Limnobacter litoralis</name>
    <dbReference type="NCBI Taxonomy" id="481366"/>
    <lineage>
        <taxon>Bacteria</taxon>
        <taxon>Pseudomonadati</taxon>
        <taxon>Pseudomonadota</taxon>
        <taxon>Betaproteobacteria</taxon>
        <taxon>Burkholderiales</taxon>
        <taxon>Burkholderiaceae</taxon>
        <taxon>Limnobacter</taxon>
    </lineage>
</organism>
<feature type="domain" description="CheR-type methyltransferase" evidence="6">
    <location>
        <begin position="38"/>
        <end position="311"/>
    </location>
</feature>
<evidence type="ECO:0000259" key="6">
    <source>
        <dbReference type="PROSITE" id="PS50123"/>
    </source>
</evidence>
<dbReference type="SUPFAM" id="SSF53335">
    <property type="entry name" value="S-adenosyl-L-methionine-dependent methyltransferases"/>
    <property type="match status" value="1"/>
</dbReference>
<dbReference type="InterPro" id="IPR026024">
    <property type="entry name" value="Chemotaxis_MeTrfase_CheR"/>
</dbReference>
<dbReference type="InterPro" id="IPR022642">
    <property type="entry name" value="CheR_C"/>
</dbReference>
<dbReference type="RefSeq" id="WP_284281395.1">
    <property type="nucleotide sequence ID" value="NZ_BSOJ01000017.1"/>
</dbReference>
<dbReference type="SMART" id="SM00138">
    <property type="entry name" value="MeTrc"/>
    <property type="match status" value="1"/>
</dbReference>
<evidence type="ECO:0000256" key="3">
    <source>
        <dbReference type="ARBA" id="ARBA00022603"/>
    </source>
</evidence>
<comment type="catalytic activity">
    <reaction evidence="1">
        <text>L-glutamyl-[protein] + S-adenosyl-L-methionine = [protein]-L-glutamate 5-O-methyl ester + S-adenosyl-L-homocysteine</text>
        <dbReference type="Rhea" id="RHEA:24452"/>
        <dbReference type="Rhea" id="RHEA-COMP:10208"/>
        <dbReference type="Rhea" id="RHEA-COMP:10311"/>
        <dbReference type="ChEBI" id="CHEBI:29973"/>
        <dbReference type="ChEBI" id="CHEBI:57856"/>
        <dbReference type="ChEBI" id="CHEBI:59789"/>
        <dbReference type="ChEBI" id="CHEBI:82795"/>
        <dbReference type="EC" id="2.1.1.80"/>
    </reaction>
</comment>
<dbReference type="InterPro" id="IPR029063">
    <property type="entry name" value="SAM-dependent_MTases_sf"/>
</dbReference>
<dbReference type="InterPro" id="IPR050903">
    <property type="entry name" value="Bact_Chemotaxis_MeTrfase"/>
</dbReference>
<dbReference type="Pfam" id="PF01739">
    <property type="entry name" value="CheR"/>
    <property type="match status" value="1"/>
</dbReference>
<keyword evidence="4" id="KW-0808">Transferase</keyword>
<dbReference type="PROSITE" id="PS50123">
    <property type="entry name" value="CHER"/>
    <property type="match status" value="1"/>
</dbReference>
<dbReference type="PRINTS" id="PR00996">
    <property type="entry name" value="CHERMTFRASE"/>
</dbReference>
<dbReference type="InterPro" id="IPR036804">
    <property type="entry name" value="CheR_N_sf"/>
</dbReference>
<dbReference type="Proteomes" id="UP001156664">
    <property type="component" value="Unassembled WGS sequence"/>
</dbReference>
<comment type="caution">
    <text evidence="7">The sequence shown here is derived from an EMBL/GenBank/DDBJ whole genome shotgun (WGS) entry which is preliminary data.</text>
</comment>
<name>A0ABQ5YQ63_9BURK</name>
<protein>
    <recommendedName>
        <fullName evidence="2">protein-glutamate O-methyltransferase</fullName>
        <ecNumber evidence="2">2.1.1.80</ecNumber>
    </recommendedName>
</protein>
<dbReference type="InterPro" id="IPR022641">
    <property type="entry name" value="CheR_N"/>
</dbReference>
<dbReference type="EMBL" id="BSOJ01000017">
    <property type="protein sequence ID" value="GLR26739.1"/>
    <property type="molecule type" value="Genomic_DNA"/>
</dbReference>
<evidence type="ECO:0000313" key="7">
    <source>
        <dbReference type="EMBL" id="GLR26739.1"/>
    </source>
</evidence>
<dbReference type="InterPro" id="IPR000780">
    <property type="entry name" value="CheR_MeTrfase"/>
</dbReference>
<keyword evidence="5" id="KW-0949">S-adenosyl-L-methionine</keyword>
<dbReference type="Pfam" id="PF03705">
    <property type="entry name" value="CheR_N"/>
    <property type="match status" value="1"/>
</dbReference>
<proteinExistence type="predicted"/>
<dbReference type="EC" id="2.1.1.80" evidence="2"/>
<dbReference type="CDD" id="cd02440">
    <property type="entry name" value="AdoMet_MTases"/>
    <property type="match status" value="1"/>
</dbReference>
<evidence type="ECO:0000256" key="1">
    <source>
        <dbReference type="ARBA" id="ARBA00001541"/>
    </source>
</evidence>
<evidence type="ECO:0000256" key="4">
    <source>
        <dbReference type="ARBA" id="ARBA00022679"/>
    </source>
</evidence>
<keyword evidence="3 7" id="KW-0489">Methyltransferase</keyword>
<dbReference type="GO" id="GO:0032259">
    <property type="term" value="P:methylation"/>
    <property type="evidence" value="ECO:0007669"/>
    <property type="project" value="UniProtKB-KW"/>
</dbReference>
<accession>A0ABQ5YQ63</accession>
<gene>
    <name evidence="7" type="primary">cheR</name>
    <name evidence="7" type="ORF">GCM10007875_18290</name>
</gene>
<dbReference type="PANTHER" id="PTHR24422">
    <property type="entry name" value="CHEMOTAXIS PROTEIN METHYLTRANSFERASE"/>
    <property type="match status" value="1"/>
</dbReference>
<sequence>MTSSLFKSDRYSALSNSAVATARQAVDLTRKSLLSDDHVDREFLFTDKDFQRVRAMILSVAGISLAPSKQSMVYSRLAKRLRACHKHKFSEYLDALENSTSNPEWEHFTNALTTNLTSFYREAHHFDILARQLTSLAKRDKIELWCSAASTGEEPYTMAITAMEAFNSMRPPVHILATDIDTKVLEHARKGVYRMDQVEKIPVELLRKYFLKGTGDSEGLIRVRPEVQALITFRRLNLLESNWGIRGGFDAIFCRNVMIYFEKDVQFQILKRFGPLMNEGGYLYAGHSENFAMARDYFTLKGKTVYTVNADQSFSNQPGNRMSAFGGSRG</sequence>
<evidence type="ECO:0000256" key="2">
    <source>
        <dbReference type="ARBA" id="ARBA00012534"/>
    </source>
</evidence>
<reference evidence="8" key="1">
    <citation type="journal article" date="2019" name="Int. J. Syst. Evol. Microbiol.">
        <title>The Global Catalogue of Microorganisms (GCM) 10K type strain sequencing project: providing services to taxonomists for standard genome sequencing and annotation.</title>
        <authorList>
            <consortium name="The Broad Institute Genomics Platform"/>
            <consortium name="The Broad Institute Genome Sequencing Center for Infectious Disease"/>
            <person name="Wu L."/>
            <person name="Ma J."/>
        </authorList>
    </citation>
    <scope>NUCLEOTIDE SEQUENCE [LARGE SCALE GENOMIC DNA]</scope>
    <source>
        <strain evidence="8">NBRC 105857</strain>
    </source>
</reference>
<dbReference type="Gene3D" id="1.10.155.10">
    <property type="entry name" value="Chemotaxis receptor methyltransferase CheR, N-terminal domain"/>
    <property type="match status" value="1"/>
</dbReference>
<dbReference type="PANTHER" id="PTHR24422:SF19">
    <property type="entry name" value="CHEMOTAXIS PROTEIN METHYLTRANSFERASE"/>
    <property type="match status" value="1"/>
</dbReference>
<dbReference type="SUPFAM" id="SSF47757">
    <property type="entry name" value="Chemotaxis receptor methyltransferase CheR, N-terminal domain"/>
    <property type="match status" value="1"/>
</dbReference>